<reference evidence="1" key="2">
    <citation type="submission" date="2025-09" db="UniProtKB">
        <authorList>
            <consortium name="EnsemblPlants"/>
        </authorList>
    </citation>
    <scope>IDENTIFICATION</scope>
</reference>
<keyword evidence="2" id="KW-1185">Reference proteome</keyword>
<organism evidence="1 2">
    <name type="scientific">Avena sativa</name>
    <name type="common">Oat</name>
    <dbReference type="NCBI Taxonomy" id="4498"/>
    <lineage>
        <taxon>Eukaryota</taxon>
        <taxon>Viridiplantae</taxon>
        <taxon>Streptophyta</taxon>
        <taxon>Embryophyta</taxon>
        <taxon>Tracheophyta</taxon>
        <taxon>Spermatophyta</taxon>
        <taxon>Magnoliopsida</taxon>
        <taxon>Liliopsida</taxon>
        <taxon>Poales</taxon>
        <taxon>Poaceae</taxon>
        <taxon>BOP clade</taxon>
        <taxon>Pooideae</taxon>
        <taxon>Poodae</taxon>
        <taxon>Poeae</taxon>
        <taxon>Poeae Chloroplast Group 1 (Aveneae type)</taxon>
        <taxon>Aveninae</taxon>
        <taxon>Avena</taxon>
    </lineage>
</organism>
<proteinExistence type="predicted"/>
<dbReference type="EnsemblPlants" id="AVESA.00010b.r2.3DG0542090.1">
    <property type="protein sequence ID" value="AVESA.00010b.r2.3DG0542090.1.CDS.1"/>
    <property type="gene ID" value="AVESA.00010b.r2.3DG0542090"/>
</dbReference>
<evidence type="ECO:0000313" key="2">
    <source>
        <dbReference type="Proteomes" id="UP001732700"/>
    </source>
</evidence>
<accession>A0ACD5W001</accession>
<protein>
    <submittedName>
        <fullName evidence="1">Uncharacterized protein</fullName>
    </submittedName>
</protein>
<dbReference type="Proteomes" id="UP001732700">
    <property type="component" value="Chromosome 3D"/>
</dbReference>
<name>A0ACD5W001_AVESA</name>
<evidence type="ECO:0000313" key="1">
    <source>
        <dbReference type="EnsemblPlants" id="AVESA.00010b.r2.3DG0542090.1.CDS.1"/>
    </source>
</evidence>
<reference evidence="1" key="1">
    <citation type="submission" date="2021-05" db="EMBL/GenBank/DDBJ databases">
        <authorList>
            <person name="Scholz U."/>
            <person name="Mascher M."/>
            <person name="Fiebig A."/>
        </authorList>
    </citation>
    <scope>NUCLEOTIDE SEQUENCE [LARGE SCALE GENOMIC DNA]</scope>
</reference>
<sequence length="86" mass="9344">MSSGSRSSSGGGANAEWSTRENKLFEEALAYGEGTPNPWQKVSCAMGGTKTDDKVRCHYEILDADIKLIESGRVLYPKYNTHGACN</sequence>